<accession>A0A8J3Z0E4</accession>
<gene>
    <name evidence="16" type="ORF">Vau01_016530</name>
</gene>
<evidence type="ECO:0000256" key="12">
    <source>
        <dbReference type="ARBA" id="ARBA00023012"/>
    </source>
</evidence>
<dbReference type="SUPFAM" id="SSF55890">
    <property type="entry name" value="Sporulation response regulatory protein Spo0B"/>
    <property type="match status" value="1"/>
</dbReference>
<dbReference type="InterPro" id="IPR004358">
    <property type="entry name" value="Sig_transdc_His_kin-like_C"/>
</dbReference>
<keyword evidence="5" id="KW-0597">Phosphoprotein</keyword>
<comment type="catalytic activity">
    <reaction evidence="1">
        <text>ATP + protein L-histidine = ADP + protein N-phospho-L-histidine.</text>
        <dbReference type="EC" id="2.7.13.3"/>
    </reaction>
</comment>
<evidence type="ECO:0000256" key="1">
    <source>
        <dbReference type="ARBA" id="ARBA00000085"/>
    </source>
</evidence>
<keyword evidence="10" id="KW-0067">ATP-binding</keyword>
<feature type="domain" description="Histidine kinase" evidence="15">
    <location>
        <begin position="328"/>
        <end position="516"/>
    </location>
</feature>
<dbReference type="InterPro" id="IPR050428">
    <property type="entry name" value="TCS_sensor_his_kinase"/>
</dbReference>
<dbReference type="Pfam" id="PF17203">
    <property type="entry name" value="sCache_3_2"/>
    <property type="match status" value="1"/>
</dbReference>
<comment type="subcellular location">
    <subcellularLocation>
        <location evidence="2">Cell membrane</location>
        <topology evidence="2">Multi-pass membrane protein</topology>
    </subcellularLocation>
</comment>
<evidence type="ECO:0000313" key="17">
    <source>
        <dbReference type="Proteomes" id="UP000612585"/>
    </source>
</evidence>
<name>A0A8J3Z0E4_9ACTN</name>
<evidence type="ECO:0000256" key="13">
    <source>
        <dbReference type="ARBA" id="ARBA00023136"/>
    </source>
</evidence>
<dbReference type="InterPro" id="IPR033463">
    <property type="entry name" value="sCache_3"/>
</dbReference>
<dbReference type="SUPFAM" id="SSF103190">
    <property type="entry name" value="Sensory domain-like"/>
    <property type="match status" value="1"/>
</dbReference>
<keyword evidence="7 14" id="KW-0812">Transmembrane</keyword>
<dbReference type="PRINTS" id="PR00344">
    <property type="entry name" value="BCTRLSENSOR"/>
</dbReference>
<dbReference type="SMART" id="SM00387">
    <property type="entry name" value="HATPase_c"/>
    <property type="match status" value="1"/>
</dbReference>
<dbReference type="Pfam" id="PF02518">
    <property type="entry name" value="HATPase_c"/>
    <property type="match status" value="1"/>
</dbReference>
<dbReference type="InterPro" id="IPR003594">
    <property type="entry name" value="HATPase_dom"/>
</dbReference>
<dbReference type="SUPFAM" id="SSF55785">
    <property type="entry name" value="PYP-like sensor domain (PAS domain)"/>
    <property type="match status" value="1"/>
</dbReference>
<proteinExistence type="predicted"/>
<keyword evidence="11 14" id="KW-1133">Transmembrane helix</keyword>
<dbReference type="AlphaFoldDB" id="A0A8J3Z0E4"/>
<dbReference type="PROSITE" id="PS50109">
    <property type="entry name" value="HIS_KIN"/>
    <property type="match status" value="1"/>
</dbReference>
<keyword evidence="9" id="KW-0418">Kinase</keyword>
<protein>
    <recommendedName>
        <fullName evidence="3">histidine kinase</fullName>
        <ecNumber evidence="3">2.7.13.3</ecNumber>
    </recommendedName>
</protein>
<dbReference type="RefSeq" id="WP_203988849.1">
    <property type="nucleotide sequence ID" value="NZ_BOPG01000011.1"/>
</dbReference>
<evidence type="ECO:0000256" key="7">
    <source>
        <dbReference type="ARBA" id="ARBA00022692"/>
    </source>
</evidence>
<keyword evidence="4" id="KW-1003">Cell membrane</keyword>
<keyword evidence="17" id="KW-1185">Reference proteome</keyword>
<sequence>MRRRFSLAGQLLLSQLGIVLAVVVAVGAVSLAEADAAFRTDEGRRLRSVAENLAAESTVRAGITDPLWYDALAARAESARAVAGATYVVIGDRAGVLVTGPGAGRPADLGDSDVLRGRAWVGVLDDGARRLVAHVPVLAESNGEIVGFVVVGLTYPTFAGQLANATPGLLVYLTLGLVLGVAGSLLLARRVKRQTLGLEPTEITGLVEHREAMLHGIKEGVIGTDAADRVTLANDEAVRLLGLPPDAVGRPLTELGLADGVFDVLTGRTAGADQVVLRDDRVLVLNRMPVIVRGRDVGSVTTLRDRTELTALRRELDVSRLATDTLRAQAHEFTNRLHTIAGLVELGEYDEVVRYVDGTSRRHESLRDVTSRISDPALAALLVAKASLAAERGVDLRIDPAAAIGPLDEELAADLVTVVGNLVDNAIDAAGPGGWVSVSITDGDGVVIRVRDSGPGVAPAQADEVFRQGFSTKDAAGTRGFGLALTRSICVRRGGSATVDGSAFTAVVPRVRAAAR</sequence>
<dbReference type="InterPro" id="IPR039506">
    <property type="entry name" value="SPOB_a"/>
</dbReference>
<evidence type="ECO:0000313" key="16">
    <source>
        <dbReference type="EMBL" id="GIJ54137.1"/>
    </source>
</evidence>
<dbReference type="GO" id="GO:0000155">
    <property type="term" value="F:phosphorelay sensor kinase activity"/>
    <property type="evidence" value="ECO:0007669"/>
    <property type="project" value="InterPro"/>
</dbReference>
<dbReference type="CDD" id="cd00130">
    <property type="entry name" value="PAS"/>
    <property type="match status" value="1"/>
</dbReference>
<dbReference type="PANTHER" id="PTHR45436:SF1">
    <property type="entry name" value="SENSOR PROTEIN QSEC"/>
    <property type="match status" value="1"/>
</dbReference>
<evidence type="ECO:0000256" key="6">
    <source>
        <dbReference type="ARBA" id="ARBA00022679"/>
    </source>
</evidence>
<organism evidence="16 17">
    <name type="scientific">Virgisporangium aurantiacum</name>
    <dbReference type="NCBI Taxonomy" id="175570"/>
    <lineage>
        <taxon>Bacteria</taxon>
        <taxon>Bacillati</taxon>
        <taxon>Actinomycetota</taxon>
        <taxon>Actinomycetes</taxon>
        <taxon>Micromonosporales</taxon>
        <taxon>Micromonosporaceae</taxon>
        <taxon>Virgisporangium</taxon>
    </lineage>
</organism>
<dbReference type="InterPro" id="IPR005467">
    <property type="entry name" value="His_kinase_dom"/>
</dbReference>
<evidence type="ECO:0000256" key="3">
    <source>
        <dbReference type="ARBA" id="ARBA00012438"/>
    </source>
</evidence>
<dbReference type="Gene3D" id="3.30.565.10">
    <property type="entry name" value="Histidine kinase-like ATPase, C-terminal domain"/>
    <property type="match status" value="1"/>
</dbReference>
<dbReference type="EC" id="2.7.13.3" evidence="3"/>
<keyword evidence="6" id="KW-0808">Transferase</keyword>
<dbReference type="Pfam" id="PF00989">
    <property type="entry name" value="PAS"/>
    <property type="match status" value="1"/>
</dbReference>
<keyword evidence="13 14" id="KW-0472">Membrane</keyword>
<evidence type="ECO:0000256" key="9">
    <source>
        <dbReference type="ARBA" id="ARBA00022777"/>
    </source>
</evidence>
<dbReference type="Gene3D" id="1.10.287.130">
    <property type="match status" value="1"/>
</dbReference>
<dbReference type="InterPro" id="IPR016120">
    <property type="entry name" value="Sig_transdc_His_kin_SpoOB"/>
</dbReference>
<keyword evidence="8" id="KW-0547">Nucleotide-binding</keyword>
<dbReference type="InterPro" id="IPR036890">
    <property type="entry name" value="HATPase_C_sf"/>
</dbReference>
<dbReference type="Proteomes" id="UP000612585">
    <property type="component" value="Unassembled WGS sequence"/>
</dbReference>
<dbReference type="InterPro" id="IPR000014">
    <property type="entry name" value="PAS"/>
</dbReference>
<dbReference type="InterPro" id="IPR035965">
    <property type="entry name" value="PAS-like_dom_sf"/>
</dbReference>
<dbReference type="Gene3D" id="3.30.450.20">
    <property type="entry name" value="PAS domain"/>
    <property type="match status" value="2"/>
</dbReference>
<dbReference type="SMART" id="SM00091">
    <property type="entry name" value="PAS"/>
    <property type="match status" value="1"/>
</dbReference>
<dbReference type="PANTHER" id="PTHR45436">
    <property type="entry name" value="SENSOR HISTIDINE KINASE YKOH"/>
    <property type="match status" value="1"/>
</dbReference>
<evidence type="ECO:0000259" key="15">
    <source>
        <dbReference type="PROSITE" id="PS50109"/>
    </source>
</evidence>
<dbReference type="InterPro" id="IPR013767">
    <property type="entry name" value="PAS_fold"/>
</dbReference>
<dbReference type="GO" id="GO:0006355">
    <property type="term" value="P:regulation of DNA-templated transcription"/>
    <property type="evidence" value="ECO:0007669"/>
    <property type="project" value="InterPro"/>
</dbReference>
<evidence type="ECO:0000256" key="14">
    <source>
        <dbReference type="SAM" id="Phobius"/>
    </source>
</evidence>
<evidence type="ECO:0000256" key="2">
    <source>
        <dbReference type="ARBA" id="ARBA00004651"/>
    </source>
</evidence>
<evidence type="ECO:0000256" key="4">
    <source>
        <dbReference type="ARBA" id="ARBA00022475"/>
    </source>
</evidence>
<dbReference type="SUPFAM" id="SSF55874">
    <property type="entry name" value="ATPase domain of HSP90 chaperone/DNA topoisomerase II/histidine kinase"/>
    <property type="match status" value="1"/>
</dbReference>
<keyword evidence="12" id="KW-0902">Two-component regulatory system</keyword>
<evidence type="ECO:0000256" key="8">
    <source>
        <dbReference type="ARBA" id="ARBA00022741"/>
    </source>
</evidence>
<dbReference type="EMBL" id="BOPG01000011">
    <property type="protein sequence ID" value="GIJ54137.1"/>
    <property type="molecule type" value="Genomic_DNA"/>
</dbReference>
<comment type="caution">
    <text evidence="16">The sequence shown here is derived from an EMBL/GenBank/DDBJ whole genome shotgun (WGS) entry which is preliminary data.</text>
</comment>
<feature type="transmembrane region" description="Helical" evidence="14">
    <location>
        <begin position="169"/>
        <end position="188"/>
    </location>
</feature>
<dbReference type="Pfam" id="PF14689">
    <property type="entry name" value="SPOB_a"/>
    <property type="match status" value="1"/>
</dbReference>
<reference evidence="16" key="1">
    <citation type="submission" date="2021-01" db="EMBL/GenBank/DDBJ databases">
        <title>Whole genome shotgun sequence of Virgisporangium aurantiacum NBRC 16421.</title>
        <authorList>
            <person name="Komaki H."/>
            <person name="Tamura T."/>
        </authorList>
    </citation>
    <scope>NUCLEOTIDE SEQUENCE</scope>
    <source>
        <strain evidence="16">NBRC 16421</strain>
    </source>
</reference>
<evidence type="ECO:0000256" key="11">
    <source>
        <dbReference type="ARBA" id="ARBA00022989"/>
    </source>
</evidence>
<dbReference type="InterPro" id="IPR029151">
    <property type="entry name" value="Sensor-like_sf"/>
</dbReference>
<dbReference type="GO" id="GO:0005524">
    <property type="term" value="F:ATP binding"/>
    <property type="evidence" value="ECO:0007669"/>
    <property type="project" value="UniProtKB-KW"/>
</dbReference>
<evidence type="ECO:0000256" key="5">
    <source>
        <dbReference type="ARBA" id="ARBA00022553"/>
    </source>
</evidence>
<evidence type="ECO:0000256" key="10">
    <source>
        <dbReference type="ARBA" id="ARBA00022840"/>
    </source>
</evidence>
<dbReference type="GO" id="GO:0005886">
    <property type="term" value="C:plasma membrane"/>
    <property type="evidence" value="ECO:0007669"/>
    <property type="project" value="UniProtKB-SubCell"/>
</dbReference>